<keyword evidence="10" id="KW-1185">Reference proteome</keyword>
<evidence type="ECO:0000256" key="3">
    <source>
        <dbReference type="ARBA" id="ARBA00022741"/>
    </source>
</evidence>
<dbReference type="Gene3D" id="3.40.980.20">
    <property type="entry name" value="Four-carbon acid sugar kinase, nucleotide binding domain"/>
    <property type="match status" value="1"/>
</dbReference>
<reference evidence="9 10" key="1">
    <citation type="submission" date="2018-11" db="EMBL/GenBank/DDBJ databases">
        <title>Gemmobacter sp. nov., YIM 102744-1 draft genome.</title>
        <authorList>
            <person name="Li G."/>
            <person name="Jiang Y."/>
        </authorList>
    </citation>
    <scope>NUCLEOTIDE SEQUENCE [LARGE SCALE GENOMIC DNA]</scope>
    <source>
        <strain evidence="9 10">YIM 102744-1</strain>
    </source>
</reference>
<dbReference type="InterPro" id="IPR042213">
    <property type="entry name" value="NBD_C_sf"/>
</dbReference>
<dbReference type="InterPro" id="IPR010737">
    <property type="entry name" value="4-carb_acid_sugar_kinase_N"/>
</dbReference>
<evidence type="ECO:0000256" key="1">
    <source>
        <dbReference type="ARBA" id="ARBA00005715"/>
    </source>
</evidence>
<dbReference type="RefSeq" id="WP_124964278.1">
    <property type="nucleotide sequence ID" value="NZ_RRAZ01000008.1"/>
</dbReference>
<sequence length="418" mass="43056">MKTDLGIIADDITGALLIAGVLEGEGIAAPVCFSPEAVENDGDIAVLATRTRLVPVAEAEAMVTCAAAALKAAGIARIAYKACASFDSTPEGNIGPAARILSDLAGGAPVLMNAGFPRFRATVHHGYLFYRGRLVSDSVKQSDPVTPMSDPDLVRFLSLQTDTPVGLIPHLTLLQGDGATDAAWADLRAAGHRYILTDCSNDEDVQRSLALALRQSAVVVASDPLVIGYAKALVAARRDLTPPAPGQRSGISGPGAVFVGSAGPTAEAQIARFSAEGHEVLALDLLDPEAEARALAWAAPRLGERPFAIVTAPDAEAVARAQSALGRMEAARRAEGLIAGLARALTARGLRRLVISGGETSGAVAEALGLRKVRALPETALGAGFCQSEGETPLALFFKSGKLGSEDVFAAALAQMRG</sequence>
<feature type="domain" description="Four-carbon acid sugar kinase nucleotide binding" evidence="8">
    <location>
        <begin position="257"/>
        <end position="409"/>
    </location>
</feature>
<dbReference type="SUPFAM" id="SSF142764">
    <property type="entry name" value="YgbK-like"/>
    <property type="match status" value="1"/>
</dbReference>
<evidence type="ECO:0000313" key="10">
    <source>
        <dbReference type="Proteomes" id="UP000282125"/>
    </source>
</evidence>
<dbReference type="Gene3D" id="3.40.50.10840">
    <property type="entry name" value="Putative sugar-binding, N-terminal domain"/>
    <property type="match status" value="1"/>
</dbReference>
<dbReference type="InterPro" id="IPR031475">
    <property type="entry name" value="NBD_C"/>
</dbReference>
<dbReference type="Pfam" id="PF07005">
    <property type="entry name" value="SBD_N"/>
    <property type="match status" value="1"/>
</dbReference>
<dbReference type="Pfam" id="PF17042">
    <property type="entry name" value="NBD_C"/>
    <property type="match status" value="1"/>
</dbReference>
<dbReference type="Proteomes" id="UP000282125">
    <property type="component" value="Unassembled WGS sequence"/>
</dbReference>
<evidence type="ECO:0000256" key="6">
    <source>
        <dbReference type="ARBA" id="ARBA00023277"/>
    </source>
</evidence>
<dbReference type="GO" id="GO:0016301">
    <property type="term" value="F:kinase activity"/>
    <property type="evidence" value="ECO:0007669"/>
    <property type="project" value="UniProtKB-KW"/>
</dbReference>
<evidence type="ECO:0000256" key="4">
    <source>
        <dbReference type="ARBA" id="ARBA00022777"/>
    </source>
</evidence>
<name>A0A3P3DPF8_9RHOB</name>
<accession>A0A3P3DPF8</accession>
<evidence type="ECO:0000313" key="9">
    <source>
        <dbReference type="EMBL" id="RRH76139.1"/>
    </source>
</evidence>
<evidence type="ECO:0000256" key="2">
    <source>
        <dbReference type="ARBA" id="ARBA00022679"/>
    </source>
</evidence>
<keyword evidence="5" id="KW-0067">ATP-binding</keyword>
<protein>
    <submittedName>
        <fullName evidence="9">Four-carbon acid sugar kinase family protein</fullName>
    </submittedName>
</protein>
<evidence type="ECO:0000259" key="8">
    <source>
        <dbReference type="Pfam" id="PF17042"/>
    </source>
</evidence>
<organism evidence="9 10">
    <name type="scientific">Falsigemmobacter faecalis</name>
    <dbReference type="NCBI Taxonomy" id="2488730"/>
    <lineage>
        <taxon>Bacteria</taxon>
        <taxon>Pseudomonadati</taxon>
        <taxon>Pseudomonadota</taxon>
        <taxon>Alphaproteobacteria</taxon>
        <taxon>Rhodobacterales</taxon>
        <taxon>Paracoccaceae</taxon>
        <taxon>Falsigemmobacter</taxon>
    </lineage>
</organism>
<keyword evidence="6" id="KW-0119">Carbohydrate metabolism</keyword>
<dbReference type="InterPro" id="IPR037051">
    <property type="entry name" value="4-carb_acid_sugar_kinase_N_sf"/>
</dbReference>
<dbReference type="AlphaFoldDB" id="A0A3P3DPF8"/>
<dbReference type="EMBL" id="RRAZ01000008">
    <property type="protein sequence ID" value="RRH76139.1"/>
    <property type="molecule type" value="Genomic_DNA"/>
</dbReference>
<comment type="caution">
    <text evidence="9">The sequence shown here is derived from an EMBL/GenBank/DDBJ whole genome shotgun (WGS) entry which is preliminary data.</text>
</comment>
<dbReference type="OrthoDB" id="191465at2"/>
<proteinExistence type="inferred from homology"/>
<comment type="similarity">
    <text evidence="1">Belongs to the four-carbon acid sugar kinase family.</text>
</comment>
<keyword evidence="4 9" id="KW-0418">Kinase</keyword>
<keyword evidence="2" id="KW-0808">Transferase</keyword>
<evidence type="ECO:0000256" key="5">
    <source>
        <dbReference type="ARBA" id="ARBA00022840"/>
    </source>
</evidence>
<dbReference type="GO" id="GO:0005524">
    <property type="term" value="F:ATP binding"/>
    <property type="evidence" value="ECO:0007669"/>
    <property type="project" value="UniProtKB-KW"/>
</dbReference>
<keyword evidence="3" id="KW-0547">Nucleotide-binding</keyword>
<evidence type="ECO:0000259" key="7">
    <source>
        <dbReference type="Pfam" id="PF07005"/>
    </source>
</evidence>
<gene>
    <name evidence="9" type="ORF">EG244_06890</name>
</gene>
<feature type="domain" description="Four-carbon acid sugar kinase N-terminal" evidence="7">
    <location>
        <begin position="5"/>
        <end position="224"/>
    </location>
</feature>